<feature type="region of interest" description="Disordered" evidence="1">
    <location>
        <begin position="46"/>
        <end position="65"/>
    </location>
</feature>
<dbReference type="EMBL" id="CAXDID020000069">
    <property type="protein sequence ID" value="CAL6013702.1"/>
    <property type="molecule type" value="Genomic_DNA"/>
</dbReference>
<dbReference type="InterPro" id="IPR051291">
    <property type="entry name" value="CIMAP"/>
</dbReference>
<reference evidence="3" key="1">
    <citation type="submission" date="2023-06" db="EMBL/GenBank/DDBJ databases">
        <authorList>
            <person name="Kurt Z."/>
        </authorList>
    </citation>
    <scope>NUCLEOTIDE SEQUENCE</scope>
</reference>
<dbReference type="Proteomes" id="UP001642409">
    <property type="component" value="Unassembled WGS sequence"/>
</dbReference>
<accession>A0AA86PWY6</accession>
<dbReference type="AlphaFoldDB" id="A0AA86PWY6"/>
<dbReference type="PANTHER" id="PTHR21580:SF28">
    <property type="entry name" value="BOREALIN N-TERMINAL DOMAIN-CONTAINING PROTEIN-RELATED"/>
    <property type="match status" value="1"/>
</dbReference>
<name>A0AA86PWY6_9EUKA</name>
<organism evidence="3">
    <name type="scientific">Hexamita inflata</name>
    <dbReference type="NCBI Taxonomy" id="28002"/>
    <lineage>
        <taxon>Eukaryota</taxon>
        <taxon>Metamonada</taxon>
        <taxon>Diplomonadida</taxon>
        <taxon>Hexamitidae</taxon>
        <taxon>Hexamitinae</taxon>
        <taxon>Hexamita</taxon>
    </lineage>
</organism>
<sequence>MQRPNSSFTCTTKLAIGINDNPGPGNYSMSSLSGIKPTNISYSKFVPSKNPMKAPNPPGPADYRANESYAKINGAGSSFSLRPRSVTAIQQAIKNQNKVGPGTYENNYSTINGENGSKIYPKTAVPKRINNLPGAGSYNVDESYKKAVCVSPPRHTFGKPAPKTKKTIIAPGPASYSVESSSLKLRSGGGKMYPKTIVPKRGDNSPGPASYNVERKKDTVSFTFKGRVAGDTF</sequence>
<proteinExistence type="predicted"/>
<evidence type="ECO:0000313" key="3">
    <source>
        <dbReference type="EMBL" id="CAI9942542.1"/>
    </source>
</evidence>
<dbReference type="EMBL" id="CATOUU010000594">
    <property type="protein sequence ID" value="CAI9935131.1"/>
    <property type="molecule type" value="Genomic_DNA"/>
</dbReference>
<dbReference type="EMBL" id="CAXDID020000156">
    <property type="protein sequence ID" value="CAL6043247.1"/>
    <property type="molecule type" value="Genomic_DNA"/>
</dbReference>
<dbReference type="EMBL" id="CATOUU010000703">
    <property type="protein sequence ID" value="CAI9942542.1"/>
    <property type="molecule type" value="Genomic_DNA"/>
</dbReference>
<evidence type="ECO:0000256" key="1">
    <source>
        <dbReference type="SAM" id="MobiDB-lite"/>
    </source>
</evidence>
<evidence type="ECO:0000313" key="4">
    <source>
        <dbReference type="EMBL" id="CAL6013702.1"/>
    </source>
</evidence>
<comment type="caution">
    <text evidence="3">The sequence shown here is derived from an EMBL/GenBank/DDBJ whole genome shotgun (WGS) entry which is preliminary data.</text>
</comment>
<gene>
    <name evidence="2" type="ORF">HINF_LOCUS22776</name>
    <name evidence="4" type="ORF">HINF_LOCUS23913</name>
    <name evidence="3" type="ORF">HINF_LOCUS30187</name>
    <name evidence="5" type="ORF">HINF_LOCUS39982</name>
</gene>
<evidence type="ECO:0000313" key="6">
    <source>
        <dbReference type="Proteomes" id="UP001642409"/>
    </source>
</evidence>
<dbReference type="PANTHER" id="PTHR21580">
    <property type="entry name" value="SHIPPO-1-RELATED"/>
    <property type="match status" value="1"/>
</dbReference>
<protein>
    <submittedName>
        <fullName evidence="3">SHIPPO 1-like protein</fullName>
    </submittedName>
    <submittedName>
        <fullName evidence="4">SHIPPO_1-like protein</fullName>
    </submittedName>
</protein>
<evidence type="ECO:0000313" key="5">
    <source>
        <dbReference type="EMBL" id="CAL6043247.1"/>
    </source>
</evidence>
<dbReference type="InterPro" id="IPR010736">
    <property type="entry name" value="SHIPPO-rpt"/>
</dbReference>
<dbReference type="Pfam" id="PF07004">
    <property type="entry name" value="SHIPPO-rpt"/>
    <property type="match status" value="3"/>
</dbReference>
<feature type="region of interest" description="Disordered" evidence="1">
    <location>
        <begin position="187"/>
        <end position="212"/>
    </location>
</feature>
<evidence type="ECO:0000313" key="2">
    <source>
        <dbReference type="EMBL" id="CAI9935131.1"/>
    </source>
</evidence>
<reference evidence="4 6" key="2">
    <citation type="submission" date="2024-07" db="EMBL/GenBank/DDBJ databases">
        <authorList>
            <person name="Akdeniz Z."/>
        </authorList>
    </citation>
    <scope>NUCLEOTIDE SEQUENCE [LARGE SCALE GENOMIC DNA]</scope>
</reference>
<keyword evidence="6" id="KW-1185">Reference proteome</keyword>